<dbReference type="NCBIfam" id="TIGR00786">
    <property type="entry name" value="dctM"/>
    <property type="match status" value="1"/>
</dbReference>
<feature type="domain" description="TRAP C4-dicarboxylate transport system permease DctM subunit" evidence="8">
    <location>
        <begin position="12"/>
        <end position="435"/>
    </location>
</feature>
<feature type="transmembrane region" description="Helical" evidence="7">
    <location>
        <begin position="332"/>
        <end position="349"/>
    </location>
</feature>
<evidence type="ECO:0000259" key="8">
    <source>
        <dbReference type="Pfam" id="PF06808"/>
    </source>
</evidence>
<reference evidence="9 10" key="1">
    <citation type="submission" date="2015-07" db="EMBL/GenBank/DDBJ databases">
        <authorList>
            <person name="Noorani M."/>
        </authorList>
    </citation>
    <scope>NUCLEOTIDE SEQUENCE [LARGE SCALE GENOMIC DNA]</scope>
    <source>
        <strain evidence="9 10">CECT 5088</strain>
    </source>
</reference>
<evidence type="ECO:0000256" key="5">
    <source>
        <dbReference type="ARBA" id="ARBA00022989"/>
    </source>
</evidence>
<dbReference type="EMBL" id="CXPG01000020">
    <property type="protein sequence ID" value="CTQ33330.1"/>
    <property type="molecule type" value="Genomic_DNA"/>
</dbReference>
<name>A0A0M6XQB2_9RHOB</name>
<keyword evidence="4 7" id="KW-0812">Transmembrane</keyword>
<dbReference type="Pfam" id="PF06808">
    <property type="entry name" value="DctM"/>
    <property type="match status" value="1"/>
</dbReference>
<evidence type="ECO:0000256" key="3">
    <source>
        <dbReference type="ARBA" id="ARBA00022519"/>
    </source>
</evidence>
<comment type="subcellular location">
    <subcellularLocation>
        <location evidence="1 7">Cell inner membrane</location>
        <topology evidence="1 7">Multi-pass membrane protein</topology>
    </subcellularLocation>
</comment>
<evidence type="ECO:0000256" key="6">
    <source>
        <dbReference type="ARBA" id="ARBA00023136"/>
    </source>
</evidence>
<feature type="transmembrane region" description="Helical" evidence="7">
    <location>
        <begin position="152"/>
        <end position="179"/>
    </location>
</feature>
<keyword evidence="2" id="KW-1003">Cell membrane</keyword>
<comment type="function">
    <text evidence="7">Part of the tripartite ATP-independent periplasmic (TRAP) transport system.</text>
</comment>
<evidence type="ECO:0000256" key="2">
    <source>
        <dbReference type="ARBA" id="ARBA00022475"/>
    </source>
</evidence>
<dbReference type="Proteomes" id="UP000048908">
    <property type="component" value="Unassembled WGS sequence"/>
</dbReference>
<proteinExistence type="inferred from homology"/>
<feature type="transmembrane region" description="Helical" evidence="7">
    <location>
        <begin position="361"/>
        <end position="380"/>
    </location>
</feature>
<comment type="subunit">
    <text evidence="7">The complex comprises the extracytoplasmic solute receptor protein and the two transmembrane proteins.</text>
</comment>
<keyword evidence="3 7" id="KW-0997">Cell inner membrane</keyword>
<dbReference type="GO" id="GO:0022857">
    <property type="term" value="F:transmembrane transporter activity"/>
    <property type="evidence" value="ECO:0007669"/>
    <property type="project" value="UniProtKB-UniRule"/>
</dbReference>
<comment type="caution">
    <text evidence="7">Lacks conserved residue(s) required for the propagation of feature annotation.</text>
</comment>
<protein>
    <recommendedName>
        <fullName evidence="7">TRAP transporter large permease protein</fullName>
    </recommendedName>
</protein>
<evidence type="ECO:0000313" key="9">
    <source>
        <dbReference type="EMBL" id="CTQ33330.1"/>
    </source>
</evidence>
<feature type="transmembrane region" description="Helical" evidence="7">
    <location>
        <begin position="110"/>
        <end position="131"/>
    </location>
</feature>
<gene>
    <name evidence="9" type="primary">siaT_16</name>
    <name evidence="9" type="ORF">JAN5088_02112</name>
</gene>
<dbReference type="PIRSF" id="PIRSF006066">
    <property type="entry name" value="HI0050"/>
    <property type="match status" value="1"/>
</dbReference>
<feature type="transmembrane region" description="Helical" evidence="7">
    <location>
        <begin position="185"/>
        <end position="210"/>
    </location>
</feature>
<comment type="similarity">
    <text evidence="7">Belongs to the TRAP transporter large permease family.</text>
</comment>
<dbReference type="GO" id="GO:0005886">
    <property type="term" value="C:plasma membrane"/>
    <property type="evidence" value="ECO:0007669"/>
    <property type="project" value="UniProtKB-SubCell"/>
</dbReference>
<keyword evidence="6 7" id="KW-0472">Membrane</keyword>
<dbReference type="OrthoDB" id="9790209at2"/>
<dbReference type="AlphaFoldDB" id="A0A0M6XQB2"/>
<dbReference type="STRING" id="282197.SAMN04488517_102160"/>
<organism evidence="9 10">
    <name type="scientific">Jannaschia rubra</name>
    <dbReference type="NCBI Taxonomy" id="282197"/>
    <lineage>
        <taxon>Bacteria</taxon>
        <taxon>Pseudomonadati</taxon>
        <taxon>Pseudomonadota</taxon>
        <taxon>Alphaproteobacteria</taxon>
        <taxon>Rhodobacterales</taxon>
        <taxon>Roseobacteraceae</taxon>
        <taxon>Jannaschia</taxon>
    </lineage>
</organism>
<dbReference type="RefSeq" id="WP_055682756.1">
    <property type="nucleotide sequence ID" value="NZ_CANMUL010000001.1"/>
</dbReference>
<sequence>MDGTLVGLAAFAAVIGLLAIRVPIAFALAGIATLGSFVIFAFRTGDFEPARAVRPTTSIVFSNSFDLIHSYDLSMIPLFIALGHIAYRADITTRIYHAARVWLARVPGGVAMASVVGCGGFSAITGSSIACASTMGRICSPEMLRMGYDKRLATASVAAGGTLGSLIPPSVLFIIYGIFTETSISALFLAGILPGIISLLGFLLVIFLWVKRDPAAAPAFEGTITLRDRGRAALDAWPAVALFVIIVGGIYGGFFTATEAAAICVSAAILIGFAQRKLTFRALWDSLRETAVQTCSIFLIAAAAKIFVAFIALTGVAPAIVGAVTDAQLSPVLLMAAIAVIYLALGMFLDPIGIMVLTLPLMIPLIETYGFDLIWFGVVVIKLLEIGLITPPVGLNVFVIANVVGKAVPIDRIFSGILRFLAVDVLVLILIMAFPILSLLIPGSM</sequence>
<feature type="transmembrane region" description="Helical" evidence="7">
    <location>
        <begin position="231"/>
        <end position="251"/>
    </location>
</feature>
<dbReference type="InterPro" id="IPR004681">
    <property type="entry name" value="TRAP_DctM"/>
</dbReference>
<evidence type="ECO:0000256" key="1">
    <source>
        <dbReference type="ARBA" id="ARBA00004429"/>
    </source>
</evidence>
<dbReference type="InterPro" id="IPR010656">
    <property type="entry name" value="DctM"/>
</dbReference>
<accession>A0A0M6XQB2</accession>
<keyword evidence="7" id="KW-0813">Transport</keyword>
<dbReference type="PANTHER" id="PTHR33362:SF5">
    <property type="entry name" value="C4-DICARBOXYLATE TRAP TRANSPORTER LARGE PERMEASE PROTEIN DCTM"/>
    <property type="match status" value="1"/>
</dbReference>
<dbReference type="PANTHER" id="PTHR33362">
    <property type="entry name" value="SIALIC ACID TRAP TRANSPORTER PERMEASE PROTEIN SIAT-RELATED"/>
    <property type="match status" value="1"/>
</dbReference>
<keyword evidence="5 7" id="KW-1133">Transmembrane helix</keyword>
<keyword evidence="10" id="KW-1185">Reference proteome</keyword>
<feature type="transmembrane region" description="Helical" evidence="7">
    <location>
        <begin position="417"/>
        <end position="441"/>
    </location>
</feature>
<evidence type="ECO:0000256" key="7">
    <source>
        <dbReference type="RuleBase" id="RU369079"/>
    </source>
</evidence>
<evidence type="ECO:0000313" key="10">
    <source>
        <dbReference type="Proteomes" id="UP000048908"/>
    </source>
</evidence>
<evidence type="ECO:0000256" key="4">
    <source>
        <dbReference type="ARBA" id="ARBA00022692"/>
    </source>
</evidence>
<feature type="transmembrane region" description="Helical" evidence="7">
    <location>
        <begin position="386"/>
        <end position="405"/>
    </location>
</feature>
<feature type="transmembrane region" description="Helical" evidence="7">
    <location>
        <begin position="295"/>
        <end position="320"/>
    </location>
</feature>